<dbReference type="InterPro" id="IPR000182">
    <property type="entry name" value="GNAT_dom"/>
</dbReference>
<dbReference type="AlphaFoldDB" id="A0A842HZW4"/>
<dbReference type="Proteomes" id="UP000564378">
    <property type="component" value="Unassembled WGS sequence"/>
</dbReference>
<dbReference type="EMBL" id="JACJVJ010000002">
    <property type="protein sequence ID" value="MBC2777931.1"/>
    <property type="molecule type" value="Genomic_DNA"/>
</dbReference>
<evidence type="ECO:0000259" key="1">
    <source>
        <dbReference type="PROSITE" id="PS51186"/>
    </source>
</evidence>
<keyword evidence="3" id="KW-1185">Reference proteome</keyword>
<dbReference type="RefSeq" id="WP_185801230.1">
    <property type="nucleotide sequence ID" value="NZ_JACJVJ010000002.1"/>
</dbReference>
<comment type="caution">
    <text evidence="2">The sequence shown here is derived from an EMBL/GenBank/DDBJ whole genome shotgun (WGS) entry which is preliminary data.</text>
</comment>
<name>A0A842HZW4_9SPHN</name>
<gene>
    <name evidence="2" type="ORF">H6P80_09880</name>
</gene>
<dbReference type="PROSITE" id="PS51186">
    <property type="entry name" value="GNAT"/>
    <property type="match status" value="1"/>
</dbReference>
<dbReference type="SUPFAM" id="SSF55729">
    <property type="entry name" value="Acyl-CoA N-acyltransferases (Nat)"/>
    <property type="match status" value="1"/>
</dbReference>
<feature type="domain" description="N-acetyltransferase" evidence="1">
    <location>
        <begin position="176"/>
        <end position="324"/>
    </location>
</feature>
<dbReference type="Gene3D" id="3.40.630.30">
    <property type="match status" value="1"/>
</dbReference>
<evidence type="ECO:0000313" key="2">
    <source>
        <dbReference type="EMBL" id="MBC2777931.1"/>
    </source>
</evidence>
<evidence type="ECO:0000313" key="3">
    <source>
        <dbReference type="Proteomes" id="UP000564378"/>
    </source>
</evidence>
<accession>A0A842HZW4</accession>
<protein>
    <submittedName>
        <fullName evidence="2">GNAT family N-acetyltransferase</fullName>
    </submittedName>
</protein>
<dbReference type="InterPro" id="IPR016181">
    <property type="entry name" value="Acyl_CoA_acyltransferase"/>
</dbReference>
<keyword evidence="2" id="KW-0808">Transferase</keyword>
<sequence length="333" mass="37462">MSVEVKIFDQLADVAEDAGDALSRGQQPILYDRMRWFEMTQKHCGNGRTPLVVRAMQGDSAAWMFLCRTGKRSAEALTSWYTLAFDIVRRGEDRGLIEAIAGDLGDLARISLAPMASPARIVEGFTAAGWKAFVEGSTQNWQLRVPDSFDAYWAARPGKLRSTVKRKAKKANLEIRIHRAFDEDAWADYQAIYAESWKPEEGSWDFMRDFVTEEGEAGSLRLGIAYQEGRPVAAQLWHVENGHATIHKLAYAESAKSHSPGSILGEAMFRHVIEEDRPATIDYGTGNEPYKADWMDAPRPLYRIELFNPRQPAAWAPLLKRKLSALVRRSATD</sequence>
<dbReference type="InterPro" id="IPR038740">
    <property type="entry name" value="BioF2-like_GNAT_dom"/>
</dbReference>
<reference evidence="2 3" key="1">
    <citation type="submission" date="2020-08" db="EMBL/GenBank/DDBJ databases">
        <title>Draft genome sequence of Parasphingopyxis sp. GrpM-11.</title>
        <authorList>
            <person name="Oh J."/>
            <person name="Roh D.-H."/>
        </authorList>
    </citation>
    <scope>NUCLEOTIDE SEQUENCE [LARGE SCALE GENOMIC DNA]</scope>
    <source>
        <strain evidence="2 3">GrpM-11</strain>
    </source>
</reference>
<dbReference type="GO" id="GO:0016747">
    <property type="term" value="F:acyltransferase activity, transferring groups other than amino-acyl groups"/>
    <property type="evidence" value="ECO:0007669"/>
    <property type="project" value="InterPro"/>
</dbReference>
<organism evidence="2 3">
    <name type="scientific">Parasphingopyxis marina</name>
    <dbReference type="NCBI Taxonomy" id="2761622"/>
    <lineage>
        <taxon>Bacteria</taxon>
        <taxon>Pseudomonadati</taxon>
        <taxon>Pseudomonadota</taxon>
        <taxon>Alphaproteobacteria</taxon>
        <taxon>Sphingomonadales</taxon>
        <taxon>Sphingomonadaceae</taxon>
        <taxon>Parasphingopyxis</taxon>
    </lineage>
</organism>
<dbReference type="Pfam" id="PF13480">
    <property type="entry name" value="Acetyltransf_6"/>
    <property type="match status" value="1"/>
</dbReference>
<proteinExistence type="predicted"/>